<accession>A0ABD7LFL1</accession>
<gene>
    <name evidence="2" type="ORF">UA18_00982</name>
</gene>
<dbReference type="EMBL" id="FKJW01000003">
    <property type="protein sequence ID" value="SAK14333.1"/>
    <property type="molecule type" value="Genomic_DNA"/>
</dbReference>
<comment type="caution">
    <text evidence="2">The sequence shown here is derived from an EMBL/GenBank/DDBJ whole genome shotgun (WGS) entry which is preliminary data.</text>
</comment>
<dbReference type="PANTHER" id="PTHR37813">
    <property type="entry name" value="FELS-2 PROPHAGE PROTEIN"/>
    <property type="match status" value="1"/>
</dbReference>
<protein>
    <submittedName>
        <fullName evidence="2">Gp17</fullName>
    </submittedName>
</protein>
<dbReference type="RefSeq" id="WP_249277004.1">
    <property type="nucleotide sequence ID" value="NZ_FKJW01000003.1"/>
</dbReference>
<keyword evidence="1" id="KW-1133">Transmembrane helix</keyword>
<organism evidence="2 3">
    <name type="scientific">Burkholderia multivorans</name>
    <dbReference type="NCBI Taxonomy" id="87883"/>
    <lineage>
        <taxon>Bacteria</taxon>
        <taxon>Pseudomonadati</taxon>
        <taxon>Pseudomonadota</taxon>
        <taxon>Betaproteobacteria</taxon>
        <taxon>Burkholderiales</taxon>
        <taxon>Burkholderiaceae</taxon>
        <taxon>Burkholderia</taxon>
        <taxon>Burkholderia cepacia complex</taxon>
    </lineage>
</organism>
<keyword evidence="1" id="KW-0472">Membrane</keyword>
<feature type="transmembrane region" description="Helical" evidence="1">
    <location>
        <begin position="20"/>
        <end position="44"/>
    </location>
</feature>
<dbReference type="Proteomes" id="UP000196218">
    <property type="component" value="Unassembled WGS sequence"/>
</dbReference>
<name>A0ABD7LFL1_9BURK</name>
<evidence type="ECO:0000256" key="1">
    <source>
        <dbReference type="SAM" id="Phobius"/>
    </source>
</evidence>
<proteinExistence type="predicted"/>
<evidence type="ECO:0000313" key="2">
    <source>
        <dbReference type="EMBL" id="SAK14333.1"/>
    </source>
</evidence>
<keyword evidence="1" id="KW-0812">Transmembrane</keyword>
<evidence type="ECO:0000313" key="3">
    <source>
        <dbReference type="Proteomes" id="UP000196218"/>
    </source>
</evidence>
<dbReference type="AlphaFoldDB" id="A0ABD7LFL1"/>
<reference evidence="2 3" key="1">
    <citation type="submission" date="2016-04" db="EMBL/GenBank/DDBJ databases">
        <authorList>
            <person name="Peeters C."/>
        </authorList>
    </citation>
    <scope>NUCLEOTIDE SEQUENCE [LARGE SCALE GENOMIC DNA]</scope>
    <source>
        <strain evidence="2">LMG 29311</strain>
    </source>
</reference>
<feature type="transmembrane region" description="Helical" evidence="1">
    <location>
        <begin position="64"/>
        <end position="82"/>
    </location>
</feature>
<dbReference type="PANTHER" id="PTHR37813:SF1">
    <property type="entry name" value="FELS-2 PROPHAGE PROTEIN"/>
    <property type="match status" value="1"/>
</dbReference>
<sequence length="252" mass="26252">MSWCAALGAIARTLLFVGRVALTSPIGIVIAGIALAALLIVRYWEPIKAFFSASGKGWRWPEALAPLVSRAFGILGAAFAPLKPLFVWLMGAAKGVWDWLTRLLPPVDASKESLDAATGAGRAFGAWLADIIRGLADASTRFAEFGSNLMSGLVDGITNGLGAVKTAIQRAGDSVVSWFKERLGIHSPSRVFAALGGFTMAGLEQGLRNAQDGPLATVRELGKRIVAAGAGIGLTGAAIAAAHRFPSTTGRR</sequence>